<gene>
    <name evidence="1" type="ORF">MNBD_PLANCTO03-2066</name>
</gene>
<sequence length="506" mass="55955">QDLPLITADSFTDSETALQAAADGDEFWQQVADNLGITLGELDGYIEVHDSGDFYTDGEGNEIFYPRYLRVDPDLDLDGLPDNWETAWYESMPFNAPTPVDWYYRPVFEHMIFRDVQIPEGLNGLFINCTFVGATYVRTHAENYNILDPLKPQIPWNEYGKMVFDLDTGRPKPTRDRWVFGDDADEYDGGSGFCDCPPLDPTILPFEAQPPNQLMLMSSSPIDKGDIPASQVGSYSAEDYDALPDPLIIETIRDIGSGPELVPTRVTDTRPYSNNLRFHDSMFVGSIVSDVPQEYTHVRNKIQFTGKTRFLEQHPTDDSLNPEEIDLAELLKSSMMLPNFSADVGTFNSPPEQEIKLHGAIVAGVLDVRGNAEIEGSLLLTFAPIYGEGPMKDINGNPIGNPAGFNTSLGYFGPDDGDEESLDPWDLPEVDGVKIVGWDLDGDGFADLGPWDEPTQEQLDAGAVTIPFNGFGRIRLHFNPDAVLPDGLMLPVKAIPVGATYKEGKL</sequence>
<reference evidence="1" key="1">
    <citation type="submission" date="2018-06" db="EMBL/GenBank/DDBJ databases">
        <authorList>
            <person name="Zhirakovskaya E."/>
        </authorList>
    </citation>
    <scope>NUCLEOTIDE SEQUENCE</scope>
</reference>
<feature type="non-terminal residue" evidence="1">
    <location>
        <position position="1"/>
    </location>
</feature>
<proteinExistence type="predicted"/>
<protein>
    <submittedName>
        <fullName evidence="1">Uncharacterized protein</fullName>
    </submittedName>
</protein>
<dbReference type="AlphaFoldDB" id="A0A3B1DC48"/>
<organism evidence="1">
    <name type="scientific">hydrothermal vent metagenome</name>
    <dbReference type="NCBI Taxonomy" id="652676"/>
    <lineage>
        <taxon>unclassified sequences</taxon>
        <taxon>metagenomes</taxon>
        <taxon>ecological metagenomes</taxon>
    </lineage>
</organism>
<accession>A0A3B1DC48</accession>
<dbReference type="EMBL" id="UOGK01000299">
    <property type="protein sequence ID" value="VAX39879.1"/>
    <property type="molecule type" value="Genomic_DNA"/>
</dbReference>
<name>A0A3B1DC48_9ZZZZ</name>
<evidence type="ECO:0000313" key="1">
    <source>
        <dbReference type="EMBL" id="VAX39879.1"/>
    </source>
</evidence>